<dbReference type="InterPro" id="IPR001460">
    <property type="entry name" value="PCN-bd_Tpept"/>
</dbReference>
<dbReference type="InterPro" id="IPR050515">
    <property type="entry name" value="Beta-lactam/transpept"/>
</dbReference>
<dbReference type="SUPFAM" id="SSF54184">
    <property type="entry name" value="Penicillin-binding protein 2x (pbp-2x), c-terminal domain"/>
    <property type="match status" value="1"/>
</dbReference>
<evidence type="ECO:0000256" key="2">
    <source>
        <dbReference type="ARBA" id="ARBA00007171"/>
    </source>
</evidence>
<reference evidence="6 10" key="1">
    <citation type="submission" date="2014-08" db="EMBL/GenBank/DDBJ databases">
        <title>Clostridium innocuum, an unnegligible vancomycin-resistant pathogen causing extra-intestinal infections.</title>
        <authorList>
            <person name="Feng Y."/>
            <person name="Chiu C.-H."/>
        </authorList>
    </citation>
    <scope>NUCLEOTIDE SEQUENCE [LARGE SCALE GENOMIC DNA]</scope>
    <source>
        <strain evidence="6 10">AN88</strain>
    </source>
</reference>
<evidence type="ECO:0000313" key="7">
    <source>
        <dbReference type="EMBL" id="MCR0235357.1"/>
    </source>
</evidence>
<dbReference type="InterPro" id="IPR005311">
    <property type="entry name" value="PBP_dimer"/>
</dbReference>
<dbReference type="Pfam" id="PF03717">
    <property type="entry name" value="PBP_dimer"/>
    <property type="match status" value="1"/>
</dbReference>
<dbReference type="InterPro" id="IPR036138">
    <property type="entry name" value="PBP_dimer_sf"/>
</dbReference>
<dbReference type="EMBL" id="WWTN01000036">
    <property type="protein sequence ID" value="MZH57454.1"/>
    <property type="molecule type" value="Genomic_DNA"/>
</dbReference>
<reference evidence="8" key="2">
    <citation type="journal article" date="2019" name="Nat. Med.">
        <title>A library of human gut bacterial isolates paired with longitudinal multiomics data enables mechanistic microbiome research.</title>
        <authorList>
            <person name="Poyet M."/>
            <person name="Groussin M."/>
            <person name="Gibbons S.M."/>
            <person name="Avila-Pacheco J."/>
            <person name="Jiang X."/>
            <person name="Kearney S.M."/>
            <person name="Perrotta A.R."/>
            <person name="Berdy B."/>
            <person name="Zhao S."/>
            <person name="Lieberman T.D."/>
            <person name="Swanson P.K."/>
            <person name="Smith M."/>
            <person name="Roesemann S."/>
            <person name="Alexander J.E."/>
            <person name="Rich S.A."/>
            <person name="Livny J."/>
            <person name="Vlamakis H."/>
            <person name="Clish C."/>
            <person name="Bullock K."/>
            <person name="Deik A."/>
            <person name="Scott J."/>
            <person name="Pierce K.A."/>
            <person name="Xavier R.J."/>
            <person name="Alm E.J."/>
        </authorList>
    </citation>
    <scope>NUCLEOTIDE SEQUENCE</scope>
    <source>
        <strain evidence="8">BIOML-A12</strain>
    </source>
</reference>
<feature type="transmembrane region" description="Helical" evidence="4">
    <location>
        <begin position="12"/>
        <end position="30"/>
    </location>
</feature>
<keyword evidence="3 4" id="KW-0472">Membrane</keyword>
<reference evidence="7" key="4">
    <citation type="journal article" date="2022" name="Clin. Infect. Dis.">
        <title>Association between Clostridium innocuum and antibiotic-associated diarrhea in adults and children: A cross-sectional study and comparative genomics analysis.</title>
        <authorList>
            <person name="Cherny K.E."/>
            <person name="Muscat E.B."/>
            <person name="Balaji A."/>
            <person name="Mukherjee J."/>
            <person name="Ozer E.A."/>
            <person name="Angarone M.P."/>
            <person name="Hauser A.R."/>
            <person name="Sichel J.S."/>
            <person name="Amponsah E."/>
            <person name="Kociolek L.K."/>
        </authorList>
    </citation>
    <scope>NUCLEOTIDE SEQUENCE</scope>
    <source>
        <strain evidence="7">NU1-AC-029v</strain>
    </source>
</reference>
<evidence type="ECO:0000313" key="9">
    <source>
        <dbReference type="EMBL" id="QJA03582.1"/>
    </source>
</evidence>
<proteinExistence type="inferred from homology"/>
<dbReference type="Proteomes" id="UP000604383">
    <property type="component" value="Unassembled WGS sequence"/>
</dbReference>
<dbReference type="Gene3D" id="3.30.450.330">
    <property type="match status" value="1"/>
</dbReference>
<dbReference type="Gene3D" id="3.40.710.10">
    <property type="entry name" value="DD-peptidase/beta-lactamase superfamily"/>
    <property type="match status" value="1"/>
</dbReference>
<evidence type="ECO:0000313" key="10">
    <source>
        <dbReference type="Proteomes" id="UP000030008"/>
    </source>
</evidence>
<evidence type="ECO:0000259" key="5">
    <source>
        <dbReference type="PROSITE" id="PS51178"/>
    </source>
</evidence>
<dbReference type="SUPFAM" id="SSF56601">
    <property type="entry name" value="beta-lactamase/transpeptidase-like"/>
    <property type="match status" value="1"/>
</dbReference>
<evidence type="ECO:0000313" key="11">
    <source>
        <dbReference type="Proteomes" id="UP000503330"/>
    </source>
</evidence>
<keyword evidence="4" id="KW-0812">Transmembrane</keyword>
<dbReference type="Proteomes" id="UP000503330">
    <property type="component" value="Chromosome"/>
</dbReference>
<dbReference type="Proteomes" id="UP000030008">
    <property type="component" value="Unassembled WGS sequence"/>
</dbReference>
<dbReference type="Pfam" id="PF00905">
    <property type="entry name" value="Transpeptidase"/>
    <property type="match status" value="1"/>
</dbReference>
<dbReference type="AlphaFoldDB" id="A0A099I1C1"/>
<dbReference type="PROSITE" id="PS51178">
    <property type="entry name" value="PASTA"/>
    <property type="match status" value="1"/>
</dbReference>
<dbReference type="EMBL" id="CP048838">
    <property type="protein sequence ID" value="QJA03582.1"/>
    <property type="molecule type" value="Genomic_DNA"/>
</dbReference>
<dbReference type="SMART" id="SM00740">
    <property type="entry name" value="PASTA"/>
    <property type="match status" value="1"/>
</dbReference>
<protein>
    <submittedName>
        <fullName evidence="6">Stage V sporulation protein D</fullName>
    </submittedName>
</protein>
<comment type="similarity">
    <text evidence="2">Belongs to the transpeptidase family.</text>
</comment>
<gene>
    <name evidence="6" type="ORF">CIAN88_20520</name>
    <name evidence="9" type="ORF">G4D54_14575</name>
    <name evidence="8" type="ORF">GT664_17290</name>
    <name evidence="7" type="ORF">MKC95_21550</name>
</gene>
<dbReference type="GO" id="GO:0071555">
    <property type="term" value="P:cell wall organization"/>
    <property type="evidence" value="ECO:0007669"/>
    <property type="project" value="TreeGrafter"/>
</dbReference>
<evidence type="ECO:0000256" key="3">
    <source>
        <dbReference type="ARBA" id="ARBA00023136"/>
    </source>
</evidence>
<dbReference type="EMBL" id="JQIF01000113">
    <property type="protein sequence ID" value="KGJ51366.1"/>
    <property type="molecule type" value="Genomic_DNA"/>
</dbReference>
<dbReference type="Proteomes" id="UP001203972">
    <property type="component" value="Unassembled WGS sequence"/>
</dbReference>
<accession>A0A099I1C1</accession>
<dbReference type="InterPro" id="IPR005543">
    <property type="entry name" value="PASTA_dom"/>
</dbReference>
<dbReference type="EMBL" id="JAKTMA010000062">
    <property type="protein sequence ID" value="MCR0235357.1"/>
    <property type="molecule type" value="Genomic_DNA"/>
</dbReference>
<dbReference type="InterPro" id="IPR012338">
    <property type="entry name" value="Beta-lactam/transpept-like"/>
</dbReference>
<evidence type="ECO:0000313" key="6">
    <source>
        <dbReference type="EMBL" id="KGJ51366.1"/>
    </source>
</evidence>
<dbReference type="SUPFAM" id="SSF56519">
    <property type="entry name" value="Penicillin binding protein dimerisation domain"/>
    <property type="match status" value="1"/>
</dbReference>
<evidence type="ECO:0000256" key="1">
    <source>
        <dbReference type="ARBA" id="ARBA00004370"/>
    </source>
</evidence>
<dbReference type="GO" id="GO:0005886">
    <property type="term" value="C:plasma membrane"/>
    <property type="evidence" value="ECO:0007669"/>
    <property type="project" value="TreeGrafter"/>
</dbReference>
<evidence type="ECO:0000256" key="4">
    <source>
        <dbReference type="SAM" id="Phobius"/>
    </source>
</evidence>
<keyword evidence="4" id="KW-1133">Transmembrane helix</keyword>
<dbReference type="GO" id="GO:0008658">
    <property type="term" value="F:penicillin binding"/>
    <property type="evidence" value="ECO:0007669"/>
    <property type="project" value="InterPro"/>
</dbReference>
<name>A0A099I1C1_CLOIN</name>
<reference evidence="9 11" key="3">
    <citation type="submission" date="2020-02" db="EMBL/GenBank/DDBJ databases">
        <authorList>
            <person name="Kociolek L.K."/>
            <person name="Ozer E.A."/>
        </authorList>
    </citation>
    <scope>NUCLEOTIDE SEQUENCE [LARGE SCALE GENOMIC DNA]</scope>
    <source>
        <strain evidence="9 11">ATCC 14501</strain>
    </source>
</reference>
<dbReference type="Gene3D" id="3.90.1310.10">
    <property type="entry name" value="Penicillin-binding protein 2a (Domain 2)"/>
    <property type="match status" value="1"/>
</dbReference>
<feature type="domain" description="PASTA" evidence="5">
    <location>
        <begin position="578"/>
        <end position="635"/>
    </location>
</feature>
<organism evidence="6 10">
    <name type="scientific">Clostridium innocuum</name>
    <dbReference type="NCBI Taxonomy" id="1522"/>
    <lineage>
        <taxon>Bacteria</taxon>
        <taxon>Bacillati</taxon>
        <taxon>Bacillota</taxon>
        <taxon>Clostridia</taxon>
        <taxon>Eubacteriales</taxon>
        <taxon>Clostridiaceae</taxon>
        <taxon>Clostridium</taxon>
    </lineage>
</organism>
<evidence type="ECO:0000313" key="8">
    <source>
        <dbReference type="EMBL" id="MZH57454.1"/>
    </source>
</evidence>
<comment type="subcellular location">
    <subcellularLocation>
        <location evidence="1">Membrane</location>
    </subcellularLocation>
</comment>
<dbReference type="RefSeq" id="WP_002610016.1">
    <property type="nucleotide sequence ID" value="NZ_AP025565.1"/>
</dbReference>
<dbReference type="PANTHER" id="PTHR30627">
    <property type="entry name" value="PEPTIDOGLYCAN D,D-TRANSPEPTIDASE"/>
    <property type="match status" value="1"/>
</dbReference>
<dbReference type="GeneID" id="61926786"/>
<dbReference type="PANTHER" id="PTHR30627:SF1">
    <property type="entry name" value="PEPTIDOGLYCAN D,D-TRANSPEPTIDASE FTSI"/>
    <property type="match status" value="1"/>
</dbReference>
<sequence length="639" mass="70444">MIRGKVKTRISTIFLCCILIFCCILGKLGYEQIFHHTDIMEKALSLWERDFTVAGLRGSILDKNGNVLAHDIPSTSVMVVPAQIQDADKTAQQLADVLQADKKKILSTITKHVSTQKLQPEGRLISDDKARKLEAMDLPGVYLVQDSLRNYPNNNYLAQVLGFTGIDNQGLAGLELQYNDILSAKSGALNIPFDAKGHNVELYKESYEAPGRGMDVQLTIDSNIQDIVERELNNLVKRYKPKSALALAMNPNTGEILAMVSKPDFDPNHYKDYSSDVYNRNLPIWKSYEPGSTFKSVTFASALELKLFDMFKDTYYDRGYEMVGGARIKSWKAGGHGQQTFLQVLENSSNPGFVEISRRMGLDNEYDFVKKFGFGEKTGIDLPGESKGIMFKKSAMGELEQATVAFGQGLSVTPIQLVTAFSAIINGGTLYTPYITKSINDPITHDAILEYKPTAKRKVISEDTSKKMRYALESVVANGGGKPAYTEGYKIGGKTGTAQIAENGVYSTSNYILSFLSAAPIDDPQIVLYIAADSPQNDVLYGGTVIAPVAKACYEDILPYLGVKKAEEQIPKKLVWPETENIKVQDFRGKKKKDVAQEGVTFTFIGSGDTVMEQMPEAGTTLSAEGGEVWIYLGNDKVK</sequence>